<gene>
    <name evidence="1" type="ORF">T265_13316</name>
</gene>
<dbReference type="Proteomes" id="UP000054324">
    <property type="component" value="Unassembled WGS sequence"/>
</dbReference>
<organism evidence="1 2">
    <name type="scientific">Opisthorchis viverrini</name>
    <name type="common">Southeast Asian liver fluke</name>
    <dbReference type="NCBI Taxonomy" id="6198"/>
    <lineage>
        <taxon>Eukaryota</taxon>
        <taxon>Metazoa</taxon>
        <taxon>Spiralia</taxon>
        <taxon>Lophotrochozoa</taxon>
        <taxon>Platyhelminthes</taxon>
        <taxon>Trematoda</taxon>
        <taxon>Digenea</taxon>
        <taxon>Opisthorchiida</taxon>
        <taxon>Opisthorchiata</taxon>
        <taxon>Opisthorchiidae</taxon>
        <taxon>Opisthorchis</taxon>
    </lineage>
</organism>
<dbReference type="OrthoDB" id="10386022at2759"/>
<dbReference type="KEGG" id="ovi:T265_13316"/>
<keyword evidence="2" id="KW-1185">Reference proteome</keyword>
<dbReference type="EMBL" id="KL596674">
    <property type="protein sequence ID" value="KER29651.1"/>
    <property type="molecule type" value="Genomic_DNA"/>
</dbReference>
<dbReference type="RefSeq" id="XP_009166604.1">
    <property type="nucleotide sequence ID" value="XM_009168340.1"/>
</dbReference>
<protein>
    <submittedName>
        <fullName evidence="1">Uncharacterized protein</fullName>
    </submittedName>
</protein>
<evidence type="ECO:0000313" key="1">
    <source>
        <dbReference type="EMBL" id="KER29651.1"/>
    </source>
</evidence>
<name>A0A074ZRG9_OPIVI</name>
<reference evidence="1 2" key="1">
    <citation type="submission" date="2013-11" db="EMBL/GenBank/DDBJ databases">
        <title>Opisthorchis viverrini - life in the bile duct.</title>
        <authorList>
            <person name="Young N.D."/>
            <person name="Nagarajan N."/>
            <person name="Lin S.J."/>
            <person name="Korhonen P.K."/>
            <person name="Jex A.R."/>
            <person name="Hall R.S."/>
            <person name="Safavi-Hemami H."/>
            <person name="Kaewkong W."/>
            <person name="Bertrand D."/>
            <person name="Gao S."/>
            <person name="Seet Q."/>
            <person name="Wongkham S."/>
            <person name="Teh B.T."/>
            <person name="Wongkham C."/>
            <person name="Intapan P.M."/>
            <person name="Maleewong W."/>
            <person name="Yang X."/>
            <person name="Hu M."/>
            <person name="Wang Z."/>
            <person name="Hofmann A."/>
            <person name="Sternberg P.W."/>
            <person name="Tan P."/>
            <person name="Wang J."/>
            <person name="Gasser R.B."/>
        </authorList>
    </citation>
    <scope>NUCLEOTIDE SEQUENCE [LARGE SCALE GENOMIC DNA]</scope>
</reference>
<dbReference type="AlphaFoldDB" id="A0A074ZRG9"/>
<feature type="non-terminal residue" evidence="1">
    <location>
        <position position="1"/>
    </location>
</feature>
<dbReference type="GeneID" id="20327483"/>
<dbReference type="CTD" id="20327483"/>
<feature type="non-terminal residue" evidence="1">
    <location>
        <position position="366"/>
    </location>
</feature>
<sequence>VKTWLKQNNLSHYIPAICVDDIINTTSCDVTAVGNFYFHMHPTVNISLRHVEILNVLPMPPKSYCMKLSNLEYQFPLPKLNAFTEWDNSTAAEYVKTWLKQNNLSHYIPAICVDDIINTTSCDVTAVGNFYFHMHPTVNISLRHVEILNVLPMPPKSYCMKLSTPALQSQKLMACDYSLPLKAVGELSPAEKLGQILSAGDVNKLCEAALPFKNYGQYQRQSLCPSSPPNCLSFLPASPESSTNSLHPNVRKMSSKHEFLDVAMVSHRWFVTFPTHKKGLTVYRVIMRACFITLVFQVKAWLGQNNLSRHIPAICVDDVINTASCDVTAVGYFYFHVHPTVNISLRHVEILDVLPMPPKSYCMKLS</sequence>
<proteinExistence type="predicted"/>
<evidence type="ECO:0000313" key="2">
    <source>
        <dbReference type="Proteomes" id="UP000054324"/>
    </source>
</evidence>
<accession>A0A074ZRG9</accession>